<dbReference type="Pfam" id="PF13639">
    <property type="entry name" value="zf-RING_2"/>
    <property type="match status" value="1"/>
</dbReference>
<dbReference type="AlphaFoldDB" id="A0AAN9K697"/>
<evidence type="ECO:0000256" key="3">
    <source>
        <dbReference type="ARBA" id="ARBA00022833"/>
    </source>
</evidence>
<dbReference type="GO" id="GO:0061630">
    <property type="term" value="F:ubiquitin protein ligase activity"/>
    <property type="evidence" value="ECO:0007669"/>
    <property type="project" value="TreeGrafter"/>
</dbReference>
<evidence type="ECO:0000313" key="7">
    <source>
        <dbReference type="Proteomes" id="UP001359559"/>
    </source>
</evidence>
<reference evidence="6 7" key="1">
    <citation type="submission" date="2024-01" db="EMBL/GenBank/DDBJ databases">
        <title>The genomes of 5 underutilized Papilionoideae crops provide insights into root nodulation and disease resistance.</title>
        <authorList>
            <person name="Yuan L."/>
        </authorList>
    </citation>
    <scope>NUCLEOTIDE SEQUENCE [LARGE SCALE GENOMIC DNA]</scope>
    <source>
        <strain evidence="6">LY-2023</strain>
        <tissue evidence="6">Leaf</tissue>
    </source>
</reference>
<gene>
    <name evidence="6" type="ORF">RJT34_07134</name>
</gene>
<evidence type="ECO:0000313" key="6">
    <source>
        <dbReference type="EMBL" id="KAK7309969.1"/>
    </source>
</evidence>
<dbReference type="GO" id="GO:0016567">
    <property type="term" value="P:protein ubiquitination"/>
    <property type="evidence" value="ECO:0007669"/>
    <property type="project" value="TreeGrafter"/>
</dbReference>
<dbReference type="InterPro" id="IPR013083">
    <property type="entry name" value="Znf_RING/FYVE/PHD"/>
</dbReference>
<keyword evidence="7" id="KW-1185">Reference proteome</keyword>
<dbReference type="PANTHER" id="PTHR45969:SF55">
    <property type="entry name" value="OS07G0686300 PROTEIN"/>
    <property type="match status" value="1"/>
</dbReference>
<dbReference type="Gene3D" id="3.30.40.10">
    <property type="entry name" value="Zinc/RING finger domain, C3HC4 (zinc finger)"/>
    <property type="match status" value="1"/>
</dbReference>
<keyword evidence="3" id="KW-0862">Zinc</keyword>
<dbReference type="InterPro" id="IPR001841">
    <property type="entry name" value="Znf_RING"/>
</dbReference>
<evidence type="ECO:0000256" key="2">
    <source>
        <dbReference type="ARBA" id="ARBA00022771"/>
    </source>
</evidence>
<comment type="caution">
    <text evidence="6">The sequence shown here is derived from an EMBL/GenBank/DDBJ whole genome shotgun (WGS) entry which is preliminary data.</text>
</comment>
<dbReference type="PANTHER" id="PTHR45969">
    <property type="entry name" value="RING ZINC FINGER PROTEIN-RELATED"/>
    <property type="match status" value="1"/>
</dbReference>
<dbReference type="PROSITE" id="PS50089">
    <property type="entry name" value="ZF_RING_2"/>
    <property type="match status" value="1"/>
</dbReference>
<sequence length="134" mass="15469">MSSLIRVALAINFISSSHTFRTVTKYLTLLHTVLKWILNFIFHRLYDHHVPTSVSRERVEDCAVCLCKIGEENIITLRCQHVFHRDCLDTWVGANINATTCPLCRDSVCPRAFASDILQLDFSLIHADQIKWLR</sequence>
<proteinExistence type="predicted"/>
<organism evidence="6 7">
    <name type="scientific">Clitoria ternatea</name>
    <name type="common">Butterfly pea</name>
    <dbReference type="NCBI Taxonomy" id="43366"/>
    <lineage>
        <taxon>Eukaryota</taxon>
        <taxon>Viridiplantae</taxon>
        <taxon>Streptophyta</taxon>
        <taxon>Embryophyta</taxon>
        <taxon>Tracheophyta</taxon>
        <taxon>Spermatophyta</taxon>
        <taxon>Magnoliopsida</taxon>
        <taxon>eudicotyledons</taxon>
        <taxon>Gunneridae</taxon>
        <taxon>Pentapetalae</taxon>
        <taxon>rosids</taxon>
        <taxon>fabids</taxon>
        <taxon>Fabales</taxon>
        <taxon>Fabaceae</taxon>
        <taxon>Papilionoideae</taxon>
        <taxon>50 kb inversion clade</taxon>
        <taxon>NPAAA clade</taxon>
        <taxon>indigoferoid/millettioid clade</taxon>
        <taxon>Phaseoleae</taxon>
        <taxon>Clitoria</taxon>
    </lineage>
</organism>
<dbReference type="SUPFAM" id="SSF57850">
    <property type="entry name" value="RING/U-box"/>
    <property type="match status" value="1"/>
</dbReference>
<name>A0AAN9K697_CLITE</name>
<evidence type="ECO:0000256" key="1">
    <source>
        <dbReference type="ARBA" id="ARBA00022723"/>
    </source>
</evidence>
<dbReference type="Proteomes" id="UP001359559">
    <property type="component" value="Unassembled WGS sequence"/>
</dbReference>
<keyword evidence="2 4" id="KW-0863">Zinc-finger</keyword>
<dbReference type="SMART" id="SM00184">
    <property type="entry name" value="RING"/>
    <property type="match status" value="1"/>
</dbReference>
<feature type="domain" description="RING-type" evidence="5">
    <location>
        <begin position="62"/>
        <end position="105"/>
    </location>
</feature>
<protein>
    <recommendedName>
        <fullName evidence="5">RING-type domain-containing protein</fullName>
    </recommendedName>
</protein>
<keyword evidence="1" id="KW-0479">Metal-binding</keyword>
<evidence type="ECO:0000259" key="5">
    <source>
        <dbReference type="PROSITE" id="PS50089"/>
    </source>
</evidence>
<accession>A0AAN9K697</accession>
<dbReference type="GO" id="GO:0008270">
    <property type="term" value="F:zinc ion binding"/>
    <property type="evidence" value="ECO:0007669"/>
    <property type="project" value="UniProtKB-KW"/>
</dbReference>
<dbReference type="EMBL" id="JAYKXN010000002">
    <property type="protein sequence ID" value="KAK7309969.1"/>
    <property type="molecule type" value="Genomic_DNA"/>
</dbReference>
<evidence type="ECO:0000256" key="4">
    <source>
        <dbReference type="PROSITE-ProRule" id="PRU00175"/>
    </source>
</evidence>